<dbReference type="SUPFAM" id="SSF82895">
    <property type="entry name" value="TSP-1 type 1 repeat"/>
    <property type="match status" value="8"/>
</dbReference>
<reference evidence="10" key="5">
    <citation type="submission" date="2011-05" db="EMBL/GenBank/DDBJ databases">
        <authorList>
            <consortium name="VectorBase"/>
        </authorList>
    </citation>
    <scope>NUCLEOTIDE SEQUENCE</scope>
    <source>
        <strain evidence="10">PEST</strain>
    </source>
</reference>
<feature type="domain" description="PLAC" evidence="9">
    <location>
        <begin position="1255"/>
        <end position="1292"/>
    </location>
</feature>
<dbReference type="InterPro" id="IPR050439">
    <property type="entry name" value="ADAMTS_ADAMTS-like"/>
</dbReference>
<comment type="subcellular location">
    <subcellularLocation>
        <location evidence="1">Secreted</location>
    </subcellularLocation>
</comment>
<dbReference type="Gene3D" id="2.60.40.10">
    <property type="entry name" value="Immunoglobulins"/>
    <property type="match status" value="1"/>
</dbReference>
<dbReference type="Pfam" id="PF19236">
    <property type="entry name" value="ADAMTS_CR_3"/>
    <property type="match status" value="1"/>
</dbReference>
<dbReference type="Gene3D" id="2.20.100.10">
    <property type="entry name" value="Thrombospondin type-1 (TSP1) repeat"/>
    <property type="match status" value="9"/>
</dbReference>
<dbReference type="InterPro" id="IPR000884">
    <property type="entry name" value="TSP1_rpt"/>
</dbReference>
<dbReference type="VEuPathDB" id="VectorBase:AGAMI1_000955"/>
<feature type="region of interest" description="Disordered" evidence="7">
    <location>
        <begin position="444"/>
        <end position="476"/>
    </location>
</feature>
<dbReference type="Pfam" id="PF00090">
    <property type="entry name" value="TSP_1"/>
    <property type="match status" value="1"/>
</dbReference>
<feature type="region of interest" description="Disordered" evidence="7">
    <location>
        <begin position="877"/>
        <end position="902"/>
    </location>
</feature>
<dbReference type="EMBL" id="AAAB01008964">
    <property type="protein sequence ID" value="EAA43967.4"/>
    <property type="molecule type" value="Genomic_DNA"/>
</dbReference>
<feature type="compositionally biased region" description="Basic and acidic residues" evidence="7">
    <location>
        <begin position="879"/>
        <end position="893"/>
    </location>
</feature>
<dbReference type="InterPro" id="IPR013783">
    <property type="entry name" value="Ig-like_fold"/>
</dbReference>
<evidence type="ECO:0000256" key="2">
    <source>
        <dbReference type="ARBA" id="ARBA00022525"/>
    </source>
</evidence>
<dbReference type="InterPro" id="IPR013273">
    <property type="entry name" value="ADAMTS/ADAMTS-like"/>
</dbReference>
<evidence type="ECO:0000256" key="7">
    <source>
        <dbReference type="SAM" id="MobiDB-lite"/>
    </source>
</evidence>
<evidence type="ECO:0000256" key="5">
    <source>
        <dbReference type="ARBA" id="ARBA00023157"/>
    </source>
</evidence>
<reference evidence="10" key="4">
    <citation type="journal article" date="2007" name="Genome Biol.">
        <title>Update of the Anopheles gambiae PEST genome assembly.</title>
        <authorList>
            <person name="Sharakhova M.V."/>
            <person name="Hammond M.P."/>
            <person name="Lobo N.F."/>
            <person name="Krzywinski J."/>
            <person name="Unger M.F."/>
            <person name="Hillenmeyer M.E."/>
            <person name="Bruggner R.V."/>
            <person name="Birney E."/>
            <person name="Collins F.H."/>
        </authorList>
    </citation>
    <scope>NUCLEOTIDE SEQUENCE</scope>
    <source>
        <strain evidence="10">PEST</strain>
    </source>
</reference>
<dbReference type="InterPro" id="IPR007110">
    <property type="entry name" value="Ig-like_dom"/>
</dbReference>
<feature type="domain" description="Ig-like" evidence="8">
    <location>
        <begin position="756"/>
        <end position="839"/>
    </location>
</feature>
<dbReference type="GO" id="GO:0030198">
    <property type="term" value="P:extracellular matrix organization"/>
    <property type="evidence" value="ECO:0007669"/>
    <property type="project" value="InterPro"/>
</dbReference>
<dbReference type="FunFam" id="2.20.100.10:FF:000005">
    <property type="entry name" value="ADAM metallopeptidase with thrombospondin type 1 motif 9"/>
    <property type="match status" value="1"/>
</dbReference>
<evidence type="ECO:0000256" key="1">
    <source>
        <dbReference type="ARBA" id="ARBA00004613"/>
    </source>
</evidence>
<dbReference type="InterPro" id="IPR010909">
    <property type="entry name" value="PLAC"/>
</dbReference>
<proteinExistence type="predicted"/>
<name>Q7PIY6_ANOGA</name>
<evidence type="ECO:0000259" key="9">
    <source>
        <dbReference type="PROSITE" id="PS50900"/>
    </source>
</evidence>
<keyword evidence="3" id="KW-0732">Signal</keyword>
<evidence type="ECO:0000256" key="3">
    <source>
        <dbReference type="ARBA" id="ARBA00022729"/>
    </source>
</evidence>
<feature type="disulfide bond" evidence="6">
    <location>
        <begin position="14"/>
        <end position="46"/>
    </location>
</feature>
<dbReference type="SMART" id="SM00409">
    <property type="entry name" value="IG"/>
    <property type="match status" value="1"/>
</dbReference>
<dbReference type="Pfam" id="PF19030">
    <property type="entry name" value="TSP1_ADAMTS"/>
    <property type="match status" value="8"/>
</dbReference>
<dbReference type="CDD" id="cd00096">
    <property type="entry name" value="Ig"/>
    <property type="match status" value="1"/>
</dbReference>
<feature type="disulfide bond" evidence="6">
    <location>
        <begin position="10"/>
        <end position="41"/>
    </location>
</feature>
<keyword evidence="4" id="KW-0677">Repeat</keyword>
<dbReference type="Pfam" id="PF08686">
    <property type="entry name" value="PLAC"/>
    <property type="match status" value="1"/>
</dbReference>
<accession>Q7PIY6</accession>
<dbReference type="SMART" id="SM00209">
    <property type="entry name" value="TSP1"/>
    <property type="match status" value="9"/>
</dbReference>
<organism evidence="10">
    <name type="scientific">Anopheles gambiae</name>
    <name type="common">African malaria mosquito</name>
    <dbReference type="NCBI Taxonomy" id="7165"/>
    <lineage>
        <taxon>Eukaryota</taxon>
        <taxon>Metazoa</taxon>
        <taxon>Ecdysozoa</taxon>
        <taxon>Arthropoda</taxon>
        <taxon>Hexapoda</taxon>
        <taxon>Insecta</taxon>
        <taxon>Pterygota</taxon>
        <taxon>Neoptera</taxon>
        <taxon>Endopterygota</taxon>
        <taxon>Diptera</taxon>
        <taxon>Nematocera</taxon>
        <taxon>Culicoidea</taxon>
        <taxon>Culicidae</taxon>
        <taxon>Anophelinae</taxon>
        <taxon>Anopheles</taxon>
    </lineage>
</organism>
<reference evidence="10" key="1">
    <citation type="journal article" date="2002" name="Science">
        <title>The genome sequence of the malaria mosquito Anopheles gambiae.</title>
        <authorList>
            <person name="Holt R.A."/>
            <person name="Subramanian G.M."/>
            <person name="Halpern A."/>
            <person name="Sutton G.G."/>
            <person name="Charlab R."/>
            <person name="Nusskern D.R."/>
            <person name="Wincker P."/>
            <person name="Clark A.G."/>
            <person name="Ribeiro J.M."/>
            <person name="Wides R."/>
            <person name="Salzberg S.L."/>
            <person name="Loftus B."/>
            <person name="Yandell M."/>
            <person name="Majoros W.H."/>
            <person name="Rusch D.B."/>
            <person name="Lai Z."/>
            <person name="Kraft C.L."/>
            <person name="Abril J.F."/>
            <person name="Anthouard V."/>
            <person name="Arensburger P."/>
            <person name="Atkinson P.W."/>
            <person name="Baden H."/>
            <person name="de Berardinis V."/>
            <person name="Baldwin D."/>
            <person name="Benes V."/>
            <person name="Biedler J."/>
            <person name="Blass C."/>
            <person name="Bolanos R."/>
            <person name="Boscus D."/>
            <person name="Barnstead M."/>
            <person name="Cai S."/>
            <person name="Center A."/>
            <person name="Chaturverdi K."/>
            <person name="Christophides G.K."/>
            <person name="Chrystal M.A."/>
            <person name="Clamp M."/>
            <person name="Cravchik A."/>
            <person name="Curwen V."/>
            <person name="Dana A."/>
            <person name="Delcher A."/>
            <person name="Dew I."/>
            <person name="Evans C.A."/>
            <person name="Flanigan M."/>
            <person name="Grundschober-Freimoser A."/>
            <person name="Friedli L."/>
            <person name="Gu Z."/>
            <person name="Guan P."/>
            <person name="Guigo R."/>
            <person name="Hillenmeyer M.E."/>
            <person name="Hladun S.L."/>
            <person name="Hogan J.R."/>
            <person name="Hong Y.S."/>
            <person name="Hoover J."/>
            <person name="Jaillon O."/>
            <person name="Ke Z."/>
            <person name="Kodira C."/>
            <person name="Kokoza E."/>
            <person name="Koutsos A."/>
            <person name="Letunic I."/>
            <person name="Levitsky A."/>
            <person name="Liang Y."/>
            <person name="Lin J.J."/>
            <person name="Lobo N.F."/>
            <person name="Lopez J.R."/>
            <person name="Malek J.A."/>
            <person name="McIntosh T.C."/>
            <person name="Meister S."/>
            <person name="Miller J."/>
            <person name="Mobarry C."/>
            <person name="Mongin E."/>
            <person name="Murphy S.D."/>
            <person name="O'Brochta D.A."/>
            <person name="Pfannkoch C."/>
            <person name="Qi R."/>
            <person name="Regier M.A."/>
            <person name="Remington K."/>
            <person name="Shao H."/>
            <person name="Sharakhova M.V."/>
            <person name="Sitter C.D."/>
            <person name="Shetty J."/>
            <person name="Smith T.J."/>
            <person name="Strong R."/>
            <person name="Sun J."/>
            <person name="Thomasova D."/>
            <person name="Ton L.Q."/>
            <person name="Topalis P."/>
            <person name="Tu Z."/>
            <person name="Unger M.F."/>
            <person name="Walenz B."/>
            <person name="Wang A."/>
            <person name="Wang J."/>
            <person name="Wang M."/>
            <person name="Wang X."/>
            <person name="Woodford K.J."/>
            <person name="Wortman J.R."/>
            <person name="Wu M."/>
            <person name="Yao A."/>
            <person name="Zdobnov E.M."/>
            <person name="Zhang H."/>
            <person name="Zhao Q."/>
            <person name="Zhao S."/>
            <person name="Zhu S.C."/>
            <person name="Zhimulev I."/>
            <person name="Coluzzi M."/>
            <person name="della Torre A."/>
            <person name="Roth C.W."/>
            <person name="Louis C."/>
            <person name="Kalush F."/>
            <person name="Mural R.J."/>
            <person name="Myers E.W."/>
            <person name="Adams M.D."/>
            <person name="Smith H.O."/>
            <person name="Broder S."/>
            <person name="Gardner M.J."/>
            <person name="Fraser C.M."/>
            <person name="Birney E."/>
            <person name="Bork P."/>
            <person name="Brey P.T."/>
            <person name="Venter J.C."/>
            <person name="Weissenbach J."/>
            <person name="Kafatos F.C."/>
            <person name="Collins F.H."/>
            <person name="Hoffman S.L."/>
        </authorList>
    </citation>
    <scope>NUCLEOTIDE SEQUENCE [LARGE SCALE GENOMIC DNA]</scope>
    <source>
        <strain evidence="10">PEST</strain>
    </source>
</reference>
<dbReference type="PANTHER" id="PTHR13723:SF313">
    <property type="entry name" value="PEPTIDASE M12B DOMAIN-CONTAINING PROTEIN"/>
    <property type="match status" value="1"/>
</dbReference>
<reference evidence="10" key="2">
    <citation type="submission" date="2002-03" db="EMBL/GenBank/DDBJ databases">
        <authorList>
            <consortium name="The Anopheles Genome Sequencing Consortium"/>
        </authorList>
    </citation>
    <scope>NUCLEOTIDE SEQUENCE</scope>
    <source>
        <strain evidence="10">PEST</strain>
    </source>
</reference>
<protein>
    <submittedName>
        <fullName evidence="10">AGAP007792-PA</fullName>
    </submittedName>
</protein>
<dbReference type="InterPro" id="IPR003598">
    <property type="entry name" value="Ig_sub2"/>
</dbReference>
<dbReference type="PROSITE" id="PS50092">
    <property type="entry name" value="TSP1"/>
    <property type="match status" value="7"/>
</dbReference>
<gene>
    <name evidence="10" type="ORF">AgaP_AGAP007792</name>
</gene>
<dbReference type="FunFam" id="2.20.100.10:FF:000009">
    <property type="entry name" value="ADAMTS-like protein 3 isoform A"/>
    <property type="match status" value="1"/>
</dbReference>
<dbReference type="InterPro" id="IPR003599">
    <property type="entry name" value="Ig_sub"/>
</dbReference>
<keyword evidence="2" id="KW-0964">Secreted</keyword>
<feature type="non-terminal residue" evidence="10">
    <location>
        <position position="1"/>
    </location>
</feature>
<feature type="disulfide bond" evidence="6">
    <location>
        <begin position="25"/>
        <end position="31"/>
    </location>
</feature>
<dbReference type="GO" id="GO:0005576">
    <property type="term" value="C:extracellular region"/>
    <property type="evidence" value="ECO:0007669"/>
    <property type="project" value="UniProtKB-SubCell"/>
</dbReference>
<dbReference type="HOGENOM" id="CLU_004623_0_0_1"/>
<dbReference type="InterPro" id="IPR013098">
    <property type="entry name" value="Ig_I-set"/>
</dbReference>
<evidence type="ECO:0000256" key="4">
    <source>
        <dbReference type="ARBA" id="ARBA00022737"/>
    </source>
</evidence>
<dbReference type="InterPro" id="IPR036383">
    <property type="entry name" value="TSP1_rpt_sf"/>
</dbReference>
<dbReference type="VEuPathDB" id="VectorBase:AGAP007792"/>
<dbReference type="SMART" id="SM00408">
    <property type="entry name" value="IGc2"/>
    <property type="match status" value="1"/>
</dbReference>
<keyword evidence="5 6" id="KW-1015">Disulfide bond</keyword>
<reference evidence="10" key="3">
    <citation type="journal article" date="2004" name="Trends Parasitol.">
        <title>The Anopheles gambiae genome: an update.</title>
        <authorList>
            <person name="Mongin E."/>
            <person name="Louis C."/>
            <person name="Holt R.A."/>
            <person name="Birney E."/>
            <person name="Collins F.H."/>
        </authorList>
    </citation>
    <scope>NUCLEOTIDE SEQUENCE</scope>
    <source>
        <strain evidence="10">PEST</strain>
    </source>
</reference>
<evidence type="ECO:0000313" key="10">
    <source>
        <dbReference type="EMBL" id="EAA43967.4"/>
    </source>
</evidence>
<dbReference type="PROSITE" id="PS50900">
    <property type="entry name" value="PLAC"/>
    <property type="match status" value="1"/>
</dbReference>
<evidence type="ECO:0000256" key="6">
    <source>
        <dbReference type="PIRSR" id="PIRSR613273-3"/>
    </source>
</evidence>
<dbReference type="SUPFAM" id="SSF48726">
    <property type="entry name" value="Immunoglobulin"/>
    <property type="match status" value="1"/>
</dbReference>
<sequence length="1294" mass="143681">WSSWTEWSTCSRSCDGGVAYQLRRCHAPHGCKGDAVRYKICNMQPCPEQQDFRAHQCSAYDDVPYDGALLKWTPHYDYSEPCALTCRGRPQHLLEDMPDSAGAGDSFPISDDEPSVIVQLSNRVQDGTRCRPGSLDMCIQGKCQRVGCDLKIGSTKKIDVCGVCGGDGTSCTQPLYQWEIAPMSLCSVTCGGGYKMAMPTCRNRVTGVDVEESLCNASSRPEPTVVQCNTHLCPPKWVTDDWRSCSKPCGGGIRERVVVCAEESNGAKNKVPDEACRGVRPKNQEPCNVQECPKWVVGEWSGCSVSCGSGIQVRSVECMDTNGHYSAQCDPGAKPVTGQPCTTGIICNAGSVSSGLSGGANTGTTVSGSSNAGIIAVPPSSASDFDGLTMGVENEAERASISAMMKEKAAMHHERDPTLMTYNDQPYYAQPLRQDRLPKAEKIVSQRLHSSRSRNGSTKPATDSPPIRQRHSDTEWSPCSVTCGEGIRRKPFRCKIFLEFSKRVAVLNDSLCHAYKPLDEVERCVMEPCSYSHNFEDTYLNLENIKVHVSVPGKTYSWREEGYTSCSASCLGGVEELIINCVRDDTNKIVSPFLCSPETKPEARIRTCNDIPCPPRWNYSEFTPCSKSCGFGIQTREVTCIHEVTRGGENTMIVPNSMCTTKPQPDRQYCNIIDCPVRWEVSEWSKCSKSCGGGFKERRVECKQIMAQEHKVERPASMCPSSKPPDKKPCNTKACAPEDQRPPIAGTNSTFIQHDPKKNKITLKIGGAATVFYGTQVKIKCPVKRFNRTKIRWTKDQQPLLKTKKIKMSKKGALRILDVTFREAGIYTCHAGLSHADLKLAVKAKPGGENQPNEDHDRHRGADPNALLANSYAMANGNEEEKRGGRGRGEPPAHKKGLKPTINDNMQYAGFTNKQKHCRPTSGRTIGRTRSVDRIVTNRSYGLTVAKLMGAFITVNGLLSPFLVKAQTRYYTLNFSPFFFSYQPSPLPTFSNSKNYGQQYLAERGYDPFDGSIGRGDVEDEEPPRPMNVYQLLKSRHTSESVDEPMIHDGQATEGYEFEWMTTPWSECSQTCGANGGGHAAFRLTVRGINFRLNFSSDRPTACYSNSSRTVDNSFCEDAGLPVPETVDKCGNIDCPRWVTADWSGCQQSKCFSWHTALQRRDVYCQFDGERSDEKVCEDQEKPVTKQECYNELCKGVWRVEPWSDCNAACEGQGIKYRILQCVWYGTKKPAGNACRELPRPAVMKVCKGPPCISNLSECKDLSRYCKNVKSMGLCRLHRYQQQCCKTCRFNIYH</sequence>
<dbReference type="STRING" id="7165.Q7PIY6"/>
<dbReference type="InterPro" id="IPR036179">
    <property type="entry name" value="Ig-like_dom_sf"/>
</dbReference>
<dbReference type="PRINTS" id="PR01857">
    <property type="entry name" value="ADAMTSFAMILY"/>
</dbReference>
<dbReference type="Pfam" id="PF07679">
    <property type="entry name" value="I-set"/>
    <property type="match status" value="1"/>
</dbReference>
<dbReference type="InterPro" id="IPR045371">
    <property type="entry name" value="ADAMTS_CR_3"/>
</dbReference>
<evidence type="ECO:0000259" key="8">
    <source>
        <dbReference type="PROSITE" id="PS50835"/>
    </source>
</evidence>
<dbReference type="PROSITE" id="PS50835">
    <property type="entry name" value="IG_LIKE"/>
    <property type="match status" value="1"/>
</dbReference>
<dbReference type="PANTHER" id="PTHR13723">
    <property type="entry name" value="ADAMTS A DISINTEGRIN AND METALLOPROTEASE WITH THROMBOSPONDIN MOTIFS PROTEASE"/>
    <property type="match status" value="1"/>
</dbReference>
<dbReference type="PhylomeDB" id="Q7PIY6"/>
<comment type="caution">
    <text evidence="10">The sequence shown here is derived from an EMBL/GenBank/DDBJ whole genome shotgun (WGS) entry which is preliminary data.</text>
</comment>